<dbReference type="RefSeq" id="WP_157928276.1">
    <property type="nucleotide sequence ID" value="NZ_LT841358.1"/>
</dbReference>
<dbReference type="GO" id="GO:0005524">
    <property type="term" value="F:ATP binding"/>
    <property type="evidence" value="ECO:0007669"/>
    <property type="project" value="TreeGrafter"/>
</dbReference>
<dbReference type="EMBL" id="LT841358">
    <property type="protein sequence ID" value="SMH72525.1"/>
    <property type="molecule type" value="Genomic_DNA"/>
</dbReference>
<dbReference type="Gene3D" id="3.30.70.120">
    <property type="match status" value="1"/>
</dbReference>
<dbReference type="SMART" id="SM00938">
    <property type="entry name" value="P-II"/>
    <property type="match status" value="1"/>
</dbReference>
<sequence>MKRIDAIIPEKNLHVVNIALKHAGITGMTIFNTKGRGELTPEPMQLGGPAGFFIPTFTETFTIMILAKDSDVESIIKSLIESASAGKIIVTNVEILIDIHKNKKNEEAL</sequence>
<dbReference type="PRINTS" id="PR00340">
    <property type="entry name" value="PIIGLNB"/>
</dbReference>
<dbReference type="InterPro" id="IPR015867">
    <property type="entry name" value="N-reg_PII/ATP_PRibTrfase_C"/>
</dbReference>
<accession>A0A2H1FIC9</accession>
<dbReference type="Proteomes" id="UP000230607">
    <property type="component" value="Chromosome 1"/>
</dbReference>
<evidence type="ECO:0000313" key="2">
    <source>
        <dbReference type="Proteomes" id="UP000230607"/>
    </source>
</evidence>
<dbReference type="GO" id="GO:0030234">
    <property type="term" value="F:enzyme regulator activity"/>
    <property type="evidence" value="ECO:0007669"/>
    <property type="project" value="InterPro"/>
</dbReference>
<protein>
    <submittedName>
        <fullName evidence="1">Putative Nitrogen regulatory protein P-II</fullName>
    </submittedName>
</protein>
<dbReference type="PANTHER" id="PTHR30115">
    <property type="entry name" value="NITROGEN REGULATORY PROTEIN P-II"/>
    <property type="match status" value="1"/>
</dbReference>
<dbReference type="PANTHER" id="PTHR30115:SF11">
    <property type="entry name" value="NITROGEN REGULATORY PROTEIN P-II HOMOLOG"/>
    <property type="match status" value="1"/>
</dbReference>
<dbReference type="Pfam" id="PF00543">
    <property type="entry name" value="P-II"/>
    <property type="match status" value="1"/>
</dbReference>
<dbReference type="AlphaFoldDB" id="A0A2H1FIC9"/>
<dbReference type="InterPro" id="IPR002187">
    <property type="entry name" value="N-reg_PII"/>
</dbReference>
<dbReference type="SUPFAM" id="SSF54913">
    <property type="entry name" value="GlnB-like"/>
    <property type="match status" value="1"/>
</dbReference>
<proteinExistence type="predicted"/>
<gene>
    <name evidence="1" type="ORF">NCS_30365</name>
</gene>
<dbReference type="PROSITE" id="PS51343">
    <property type="entry name" value="PII_GLNB_DOM"/>
    <property type="match status" value="1"/>
</dbReference>
<organism evidence="1 2">
    <name type="scientific">Candidatus Nitrosotalea okcheonensis</name>
    <dbReference type="NCBI Taxonomy" id="1903276"/>
    <lineage>
        <taxon>Archaea</taxon>
        <taxon>Nitrososphaerota</taxon>
        <taxon>Nitrososphaeria</taxon>
        <taxon>Nitrosotaleales</taxon>
        <taxon>Nitrosotaleaceae</taxon>
        <taxon>Nitrosotalea</taxon>
    </lineage>
</organism>
<name>A0A2H1FIC9_9ARCH</name>
<reference evidence="2" key="1">
    <citation type="submission" date="2017-03" db="EMBL/GenBank/DDBJ databases">
        <authorList>
            <person name="Herbold C."/>
        </authorList>
    </citation>
    <scope>NUCLEOTIDE SEQUENCE [LARGE SCALE GENOMIC DNA]</scope>
</reference>
<dbReference type="GO" id="GO:0005829">
    <property type="term" value="C:cytosol"/>
    <property type="evidence" value="ECO:0007669"/>
    <property type="project" value="TreeGrafter"/>
</dbReference>
<dbReference type="OrthoDB" id="10960at2157"/>
<evidence type="ECO:0000313" key="1">
    <source>
        <dbReference type="EMBL" id="SMH72525.1"/>
    </source>
</evidence>
<dbReference type="GO" id="GO:0006808">
    <property type="term" value="P:regulation of nitrogen utilization"/>
    <property type="evidence" value="ECO:0007669"/>
    <property type="project" value="InterPro"/>
</dbReference>
<dbReference type="InterPro" id="IPR011322">
    <property type="entry name" value="N-reg_PII-like_a/b"/>
</dbReference>
<keyword evidence="2" id="KW-1185">Reference proteome</keyword>